<comment type="caution">
    <text evidence="1">The sequence shown here is derived from an EMBL/GenBank/DDBJ whole genome shotgun (WGS) entry which is preliminary data.</text>
</comment>
<organism evidence="1 2">
    <name type="scientific">Bauhinia variegata</name>
    <name type="common">Purple orchid tree</name>
    <name type="synonym">Phanera variegata</name>
    <dbReference type="NCBI Taxonomy" id="167791"/>
    <lineage>
        <taxon>Eukaryota</taxon>
        <taxon>Viridiplantae</taxon>
        <taxon>Streptophyta</taxon>
        <taxon>Embryophyta</taxon>
        <taxon>Tracheophyta</taxon>
        <taxon>Spermatophyta</taxon>
        <taxon>Magnoliopsida</taxon>
        <taxon>eudicotyledons</taxon>
        <taxon>Gunneridae</taxon>
        <taxon>Pentapetalae</taxon>
        <taxon>rosids</taxon>
        <taxon>fabids</taxon>
        <taxon>Fabales</taxon>
        <taxon>Fabaceae</taxon>
        <taxon>Cercidoideae</taxon>
        <taxon>Cercideae</taxon>
        <taxon>Bauhiniinae</taxon>
        <taxon>Bauhinia</taxon>
    </lineage>
</organism>
<evidence type="ECO:0000313" key="2">
    <source>
        <dbReference type="Proteomes" id="UP000828941"/>
    </source>
</evidence>
<dbReference type="Proteomes" id="UP000828941">
    <property type="component" value="Chromosome 5"/>
</dbReference>
<name>A0ACB9PBY4_BAUVA</name>
<keyword evidence="2" id="KW-1185">Reference proteome</keyword>
<gene>
    <name evidence="1" type="ORF">L6164_013308</name>
</gene>
<accession>A0ACB9PBY4</accession>
<sequence>MCVTRGKGEHHGGRSQSYYWPSMSTDALEYVKRCTACHKHGNTIHTPAVELHAISFHYPFYTWCFDLICPINPHSWGKAWTLTATEQFTRWVEAIPLRKASGEAMVDFMKEYIICRFEISKRIMSDNETPFINRMVKYLLDHYEIRHDKSTLYYPQGNGQAEATNKNLLRIIIRMIMDFPSN</sequence>
<reference evidence="1 2" key="1">
    <citation type="journal article" date="2022" name="DNA Res.">
        <title>Chromosomal-level genome assembly of the orchid tree Bauhinia variegata (Leguminosae; Cercidoideae) supports the allotetraploid origin hypothesis of Bauhinia.</title>
        <authorList>
            <person name="Zhong Y."/>
            <person name="Chen Y."/>
            <person name="Zheng D."/>
            <person name="Pang J."/>
            <person name="Liu Y."/>
            <person name="Luo S."/>
            <person name="Meng S."/>
            <person name="Qian L."/>
            <person name="Wei D."/>
            <person name="Dai S."/>
            <person name="Zhou R."/>
        </authorList>
    </citation>
    <scope>NUCLEOTIDE SEQUENCE [LARGE SCALE GENOMIC DNA]</scope>
    <source>
        <strain evidence="1">BV-YZ2020</strain>
    </source>
</reference>
<protein>
    <submittedName>
        <fullName evidence="1">Uncharacterized protein</fullName>
    </submittedName>
</protein>
<evidence type="ECO:0000313" key="1">
    <source>
        <dbReference type="EMBL" id="KAI4346240.1"/>
    </source>
</evidence>
<dbReference type="EMBL" id="CM039430">
    <property type="protein sequence ID" value="KAI4346240.1"/>
    <property type="molecule type" value="Genomic_DNA"/>
</dbReference>
<proteinExistence type="predicted"/>